<sequence>MTTGERWHP</sequence>
<organism evidence="1">
    <name type="scientific">Anguilla anguilla</name>
    <name type="common">European freshwater eel</name>
    <name type="synonym">Muraena anguilla</name>
    <dbReference type="NCBI Taxonomy" id="7936"/>
    <lineage>
        <taxon>Eukaryota</taxon>
        <taxon>Metazoa</taxon>
        <taxon>Chordata</taxon>
        <taxon>Craniata</taxon>
        <taxon>Vertebrata</taxon>
        <taxon>Euteleostomi</taxon>
        <taxon>Actinopterygii</taxon>
        <taxon>Neopterygii</taxon>
        <taxon>Teleostei</taxon>
        <taxon>Anguilliformes</taxon>
        <taxon>Anguillidae</taxon>
        <taxon>Anguilla</taxon>
    </lineage>
</organism>
<dbReference type="EMBL" id="GBXM01025904">
    <property type="protein sequence ID" value="JAH82673.1"/>
    <property type="molecule type" value="Transcribed_RNA"/>
</dbReference>
<reference evidence="1" key="1">
    <citation type="submission" date="2014-11" db="EMBL/GenBank/DDBJ databases">
        <authorList>
            <person name="Amaro Gonzalez C."/>
        </authorList>
    </citation>
    <scope>NUCLEOTIDE SEQUENCE</scope>
</reference>
<accession>A0A0E9VZK8</accession>
<protein>
    <submittedName>
        <fullName evidence="1">Uncharacterized protein</fullName>
    </submittedName>
</protein>
<name>A0A0E9VZK8_ANGAN</name>
<proteinExistence type="predicted"/>
<reference evidence="1" key="2">
    <citation type="journal article" date="2015" name="Fish Shellfish Immunol.">
        <title>Early steps in the European eel (Anguilla anguilla)-Vibrio vulnificus interaction in the gills: Role of the RtxA13 toxin.</title>
        <authorList>
            <person name="Callol A."/>
            <person name="Pajuelo D."/>
            <person name="Ebbesson L."/>
            <person name="Teles M."/>
            <person name="MacKenzie S."/>
            <person name="Amaro C."/>
        </authorList>
    </citation>
    <scope>NUCLEOTIDE SEQUENCE</scope>
</reference>
<evidence type="ECO:0000313" key="1">
    <source>
        <dbReference type="EMBL" id="JAH82673.1"/>
    </source>
</evidence>